<reference evidence="3" key="2">
    <citation type="submission" date="2020-09" db="EMBL/GenBank/DDBJ databases">
        <authorList>
            <person name="Sun Q."/>
            <person name="Zhou Y."/>
        </authorList>
    </citation>
    <scope>NUCLEOTIDE SEQUENCE</scope>
    <source>
        <strain evidence="3">CGMCC 4.7308</strain>
    </source>
</reference>
<accession>A0A917SMT2</accession>
<feature type="compositionally biased region" description="Pro residues" evidence="1">
    <location>
        <begin position="185"/>
        <end position="208"/>
    </location>
</feature>
<protein>
    <recommendedName>
        <fullName evidence="5">DUF4012 domain-containing protein</fullName>
    </recommendedName>
</protein>
<evidence type="ECO:0000313" key="4">
    <source>
        <dbReference type="Proteomes" id="UP000655208"/>
    </source>
</evidence>
<dbReference type="Proteomes" id="UP000655208">
    <property type="component" value="Unassembled WGS sequence"/>
</dbReference>
<name>A0A917SMT2_9ACTN</name>
<evidence type="ECO:0000313" key="3">
    <source>
        <dbReference type="EMBL" id="GGL87479.1"/>
    </source>
</evidence>
<evidence type="ECO:0000256" key="2">
    <source>
        <dbReference type="SAM" id="Phobius"/>
    </source>
</evidence>
<feature type="region of interest" description="Disordered" evidence="1">
    <location>
        <begin position="1"/>
        <end position="223"/>
    </location>
</feature>
<gene>
    <name evidence="3" type="ORF">GCM10011594_03850</name>
</gene>
<feature type="compositionally biased region" description="Low complexity" evidence="1">
    <location>
        <begin position="94"/>
        <end position="125"/>
    </location>
</feature>
<sequence length="825" mass="83547">MTDPHHPGPASPGDPPGDDADTAPGPPRTGPAPRHGSAPTDGPVPPRPDAQGRPAGTHQAPPAGGALPLRPNRPIPADPAAQRHRPASHRLDPSAAVGRAAAAARAAAAGRAAAGSTATGNTATGNTGGPGSTADPGAPRFEGARPTTGDGPPEGPPGAPGDGPAAVPATGAGPRRTGTAGPDRPAVPPGTHPLAGPPPVERSRPPGPDHGITGTSPGPLHPPAELVCRVRRTHSAAYRRRRLVGRVLLGVGVLVLLFAGWVGWRTYQAYRALSDAANQVTQLQGSIRGVADIDVPSARASVAVLQDSSSDAVSATSDPFYRAATVLPWVGPNLSAIQGIAQTVDGLSHTTAPALLEAATTVTPAAMVPVNGAIPVAPLVAASNDLQAADREVSTALTRMTGIDRSGLVGPVAQAVGQLQDKLTDLQGTTGPAARIARLAPAMLGADGARSYLVVFQNLAEPRATGGIFGSYARLVVDHGAISVAEQGASSRTLPEFDPPLSLPPIVSRTLYGDLPGRYPTDVNLMPDFPTAAQLFARMYAERKGAAVDGVLAIDPVALGYMLQGADPIDIGRGQQLTSSTITEILLSRVYQLFPEPSDAQARDSFLSAATAKAFEAVTRSPNDASAELRGLTRASAEGRLLLWSAHPAEQQDLAATEISGQLGDDSAGPTVGVFRNDATGAKLGFYASGSATLAAGACQGADRVLQLSVPMSSSAPSSGLSDYVLGLAKAGDYVLRTNVLVVAPLGAGLGQVQVDGRAVPVARTTQDGRAVAMVTVELPPGSSATLTATLTLRVAPGTTAAPRVLLTPGIQTWRTTVQPAESCG</sequence>
<feature type="transmembrane region" description="Helical" evidence="2">
    <location>
        <begin position="243"/>
        <end position="264"/>
    </location>
</feature>
<evidence type="ECO:0000256" key="1">
    <source>
        <dbReference type="SAM" id="MobiDB-lite"/>
    </source>
</evidence>
<feature type="compositionally biased region" description="Low complexity" evidence="1">
    <location>
        <begin position="162"/>
        <end position="182"/>
    </location>
</feature>
<keyword evidence="2" id="KW-1133">Transmembrane helix</keyword>
<dbReference type="EMBL" id="BMNA01000001">
    <property type="protein sequence ID" value="GGL87479.1"/>
    <property type="molecule type" value="Genomic_DNA"/>
</dbReference>
<organism evidence="3 4">
    <name type="scientific">Nakamurella endophytica</name>
    <dbReference type="NCBI Taxonomy" id="1748367"/>
    <lineage>
        <taxon>Bacteria</taxon>
        <taxon>Bacillati</taxon>
        <taxon>Actinomycetota</taxon>
        <taxon>Actinomycetes</taxon>
        <taxon>Nakamurellales</taxon>
        <taxon>Nakamurellaceae</taxon>
        <taxon>Nakamurella</taxon>
    </lineage>
</organism>
<keyword evidence="4" id="KW-1185">Reference proteome</keyword>
<dbReference type="InterPro" id="IPR025101">
    <property type="entry name" value="DUF4012"/>
</dbReference>
<evidence type="ECO:0008006" key="5">
    <source>
        <dbReference type="Google" id="ProtNLM"/>
    </source>
</evidence>
<dbReference type="AlphaFoldDB" id="A0A917SMT2"/>
<comment type="caution">
    <text evidence="3">The sequence shown here is derived from an EMBL/GenBank/DDBJ whole genome shotgun (WGS) entry which is preliminary data.</text>
</comment>
<proteinExistence type="predicted"/>
<feature type="compositionally biased region" description="Low complexity" evidence="1">
    <location>
        <begin position="60"/>
        <end position="69"/>
    </location>
</feature>
<reference evidence="3" key="1">
    <citation type="journal article" date="2014" name="Int. J. Syst. Evol. Microbiol.">
        <title>Complete genome sequence of Corynebacterium casei LMG S-19264T (=DSM 44701T), isolated from a smear-ripened cheese.</title>
        <authorList>
            <consortium name="US DOE Joint Genome Institute (JGI-PGF)"/>
            <person name="Walter F."/>
            <person name="Albersmeier A."/>
            <person name="Kalinowski J."/>
            <person name="Ruckert C."/>
        </authorList>
    </citation>
    <scope>NUCLEOTIDE SEQUENCE</scope>
    <source>
        <strain evidence="3">CGMCC 4.7308</strain>
    </source>
</reference>
<dbReference type="Pfam" id="PF13196">
    <property type="entry name" value="DUF4012"/>
    <property type="match status" value="1"/>
</dbReference>
<keyword evidence="2" id="KW-0812">Transmembrane</keyword>
<keyword evidence="2" id="KW-0472">Membrane</keyword>